<dbReference type="FunCoup" id="A0A482WW89">
    <property type="interactions" value="19"/>
</dbReference>
<keyword evidence="12" id="KW-1185">Reference proteome</keyword>
<keyword evidence="8" id="KW-0472">Membrane</keyword>
<dbReference type="AlphaFoldDB" id="A0A482WW89"/>
<keyword evidence="5" id="KW-0812">Transmembrane</keyword>
<protein>
    <recommendedName>
        <fullName evidence="10">Fringe-like glycosyltransferase domain-containing protein</fullName>
    </recommendedName>
</protein>
<accession>A0A482WW89</accession>
<evidence type="ECO:0000256" key="3">
    <source>
        <dbReference type="ARBA" id="ARBA00022676"/>
    </source>
</evidence>
<proteinExistence type="inferred from homology"/>
<evidence type="ECO:0000256" key="2">
    <source>
        <dbReference type="ARBA" id="ARBA00008661"/>
    </source>
</evidence>
<comment type="similarity">
    <text evidence="2">Belongs to the glycosyltransferase 31 family.</text>
</comment>
<feature type="domain" description="Fringe-like glycosyltransferase" evidence="10">
    <location>
        <begin position="94"/>
        <end position="178"/>
    </location>
</feature>
<evidence type="ECO:0000256" key="1">
    <source>
        <dbReference type="ARBA" id="ARBA00004606"/>
    </source>
</evidence>
<comment type="subcellular location">
    <subcellularLocation>
        <location evidence="9">Endomembrane system</location>
        <topology evidence="9">Single-pass membrane protein</topology>
    </subcellularLocation>
    <subcellularLocation>
        <location evidence="1">Membrane</location>
        <topology evidence="1">Single-pass type II membrane protein</topology>
    </subcellularLocation>
</comment>
<dbReference type="InterPro" id="IPR003378">
    <property type="entry name" value="Fringe-like_glycosylTrfase"/>
</dbReference>
<dbReference type="Proteomes" id="UP000291343">
    <property type="component" value="Unassembled WGS sequence"/>
</dbReference>
<evidence type="ECO:0000259" key="10">
    <source>
        <dbReference type="Pfam" id="PF02434"/>
    </source>
</evidence>
<keyword evidence="6" id="KW-0735">Signal-anchor</keyword>
<dbReference type="Pfam" id="PF02434">
    <property type="entry name" value="Fringe"/>
    <property type="match status" value="2"/>
</dbReference>
<feature type="domain" description="Fringe-like glycosyltransferase" evidence="10">
    <location>
        <begin position="231"/>
        <end position="438"/>
    </location>
</feature>
<keyword evidence="3" id="KW-0328">Glycosyltransferase</keyword>
<reference evidence="11 12" key="1">
    <citation type="journal article" date="2017" name="Gigascience">
        <title>Genome sequence of the small brown planthopper, Laodelphax striatellus.</title>
        <authorList>
            <person name="Zhu J."/>
            <person name="Jiang F."/>
            <person name="Wang X."/>
            <person name="Yang P."/>
            <person name="Bao Y."/>
            <person name="Zhao W."/>
            <person name="Wang W."/>
            <person name="Lu H."/>
            <person name="Wang Q."/>
            <person name="Cui N."/>
            <person name="Li J."/>
            <person name="Chen X."/>
            <person name="Luo L."/>
            <person name="Yu J."/>
            <person name="Kang L."/>
            <person name="Cui F."/>
        </authorList>
    </citation>
    <scope>NUCLEOTIDE SEQUENCE [LARGE SCALE GENOMIC DNA]</scope>
    <source>
        <strain evidence="11">Lst14</strain>
    </source>
</reference>
<dbReference type="EMBL" id="QKKF02023298">
    <property type="protein sequence ID" value="RZF37804.1"/>
    <property type="molecule type" value="Genomic_DNA"/>
</dbReference>
<evidence type="ECO:0000313" key="11">
    <source>
        <dbReference type="EMBL" id="RZF37804.1"/>
    </source>
</evidence>
<dbReference type="PANTHER" id="PTHR10811">
    <property type="entry name" value="FRINGE-RELATED"/>
    <property type="match status" value="1"/>
</dbReference>
<dbReference type="OrthoDB" id="421979at2759"/>
<comment type="caution">
    <text evidence="11">The sequence shown here is derived from an EMBL/GenBank/DDBJ whole genome shotgun (WGS) entry which is preliminary data.</text>
</comment>
<sequence length="463" mass="52133">MNSPNGLVIFVYLCFIYTTSPVISLRLDDIVVVVLSQGDQYHANKAEQLRQNIIEQAASINQKPPSVRIVHKEFPHVGAWTVVPLFPWLNKLHSGNSSWFFFAEEKTQINLTELVTLVEGYDEKEAIWMGHGLTDEEATIIHHFAFADNPSKFKYPLFSAGFVMSTALIVEMSKKYKEMAVRNSDFSIDASHELALYVDIPLIDLPRQFCIENGVGCLSYPKHDINCGEPVPKESIFFAVKTCAKYHKDRVPVVKSTWAQQTAFIEFFSHEQDEEIPTTVVGVENTERGHCKKSFAIVRLVNQRIKKEIPSIKWIVLADDDTLISVPRLQTLLSCWSDSGEIAVGERYGYNVRGSKVGGFNYLTGGGGIIISASTIPHILKNCACQGDDSPDDMFLGLCMAKLNIPLVHSPSFHQARPNDYAMNYLAIQSPVSFHKHWMIDPLAVYDEWLSSSDNHVHKHTEL</sequence>
<evidence type="ECO:0000313" key="12">
    <source>
        <dbReference type="Proteomes" id="UP000291343"/>
    </source>
</evidence>
<dbReference type="STRING" id="195883.A0A482WW89"/>
<keyword evidence="7" id="KW-1133">Transmembrane helix</keyword>
<evidence type="ECO:0000256" key="6">
    <source>
        <dbReference type="ARBA" id="ARBA00022968"/>
    </source>
</evidence>
<dbReference type="GO" id="GO:0016020">
    <property type="term" value="C:membrane"/>
    <property type="evidence" value="ECO:0007669"/>
    <property type="project" value="UniProtKB-SubCell"/>
</dbReference>
<name>A0A482WW89_LAOST</name>
<dbReference type="SMR" id="A0A482WW89"/>
<dbReference type="FunFam" id="3.90.550.50:FF:000008">
    <property type="entry name" value="Beta-1,3-glucosyltransferase"/>
    <property type="match status" value="1"/>
</dbReference>
<gene>
    <name evidence="11" type="ORF">LSTR_LSTR007166</name>
</gene>
<evidence type="ECO:0000256" key="4">
    <source>
        <dbReference type="ARBA" id="ARBA00022679"/>
    </source>
</evidence>
<evidence type="ECO:0000256" key="9">
    <source>
        <dbReference type="ARBA" id="ARBA00037847"/>
    </source>
</evidence>
<dbReference type="Gene3D" id="3.90.550.50">
    <property type="match status" value="2"/>
</dbReference>
<dbReference type="InParanoid" id="A0A482WW89"/>
<keyword evidence="4" id="KW-0808">Transferase</keyword>
<evidence type="ECO:0000256" key="5">
    <source>
        <dbReference type="ARBA" id="ARBA00022692"/>
    </source>
</evidence>
<organism evidence="11 12">
    <name type="scientific">Laodelphax striatellus</name>
    <name type="common">Small brown planthopper</name>
    <name type="synonym">Delphax striatella</name>
    <dbReference type="NCBI Taxonomy" id="195883"/>
    <lineage>
        <taxon>Eukaryota</taxon>
        <taxon>Metazoa</taxon>
        <taxon>Ecdysozoa</taxon>
        <taxon>Arthropoda</taxon>
        <taxon>Hexapoda</taxon>
        <taxon>Insecta</taxon>
        <taxon>Pterygota</taxon>
        <taxon>Neoptera</taxon>
        <taxon>Paraneoptera</taxon>
        <taxon>Hemiptera</taxon>
        <taxon>Auchenorrhyncha</taxon>
        <taxon>Fulgoroidea</taxon>
        <taxon>Delphacidae</taxon>
        <taxon>Criomorphinae</taxon>
        <taxon>Laodelphax</taxon>
    </lineage>
</organism>
<dbReference type="GO" id="GO:0016757">
    <property type="term" value="F:glycosyltransferase activity"/>
    <property type="evidence" value="ECO:0007669"/>
    <property type="project" value="UniProtKB-KW"/>
</dbReference>
<evidence type="ECO:0000256" key="8">
    <source>
        <dbReference type="ARBA" id="ARBA00023136"/>
    </source>
</evidence>
<dbReference type="GO" id="GO:0012505">
    <property type="term" value="C:endomembrane system"/>
    <property type="evidence" value="ECO:0007669"/>
    <property type="project" value="UniProtKB-SubCell"/>
</dbReference>
<evidence type="ECO:0000256" key="7">
    <source>
        <dbReference type="ARBA" id="ARBA00022989"/>
    </source>
</evidence>